<keyword evidence="1" id="KW-0472">Membrane</keyword>
<keyword evidence="1" id="KW-0812">Transmembrane</keyword>
<keyword evidence="1" id="KW-1133">Transmembrane helix</keyword>
<dbReference type="Proteomes" id="UP000033935">
    <property type="component" value="Unassembled WGS sequence"/>
</dbReference>
<evidence type="ECO:0000313" key="3">
    <source>
        <dbReference type="Proteomes" id="UP000033935"/>
    </source>
</evidence>
<name>A0A0G0QU24_9BACT</name>
<feature type="transmembrane region" description="Helical" evidence="1">
    <location>
        <begin position="27"/>
        <end position="48"/>
    </location>
</feature>
<dbReference type="Pfam" id="PF10066">
    <property type="entry name" value="DUF2304"/>
    <property type="match status" value="1"/>
</dbReference>
<protein>
    <recommendedName>
        <fullName evidence="4">DUF2304 domain-containing protein</fullName>
    </recommendedName>
</protein>
<dbReference type="AlphaFoldDB" id="A0A0G0QU24"/>
<sequence>MTVIQVCILFFAGFAITRTLFQFKRGALTIVWFLFWVIFWFAAGLVAVTPQTTDVIARFVGVGRGADVVIYVSLTALFYFIFRLYVKIEQVESEVTRLVRKLSLDEFRKNKDD</sequence>
<reference evidence="2 3" key="1">
    <citation type="journal article" date="2015" name="Nature">
        <title>rRNA introns, odd ribosomes, and small enigmatic genomes across a large radiation of phyla.</title>
        <authorList>
            <person name="Brown C.T."/>
            <person name="Hug L.A."/>
            <person name="Thomas B.C."/>
            <person name="Sharon I."/>
            <person name="Castelle C.J."/>
            <person name="Singh A."/>
            <person name="Wilkins M.J."/>
            <person name="Williams K.H."/>
            <person name="Banfield J.F."/>
        </authorList>
    </citation>
    <scope>NUCLEOTIDE SEQUENCE [LARGE SCALE GENOMIC DNA]</scope>
</reference>
<dbReference type="InterPro" id="IPR019277">
    <property type="entry name" value="DUF2304"/>
</dbReference>
<evidence type="ECO:0000313" key="2">
    <source>
        <dbReference type="EMBL" id="KKR05102.1"/>
    </source>
</evidence>
<dbReference type="EMBL" id="LBWG01000001">
    <property type="protein sequence ID" value="KKR05102.1"/>
    <property type="molecule type" value="Genomic_DNA"/>
</dbReference>
<proteinExistence type="predicted"/>
<organism evidence="2 3">
    <name type="scientific">Candidatus Uhrbacteria bacterium GW2011_GWF2_39_13</name>
    <dbReference type="NCBI Taxonomy" id="1618995"/>
    <lineage>
        <taxon>Bacteria</taxon>
        <taxon>Candidatus Uhriibacteriota</taxon>
    </lineage>
</organism>
<evidence type="ECO:0000256" key="1">
    <source>
        <dbReference type="SAM" id="Phobius"/>
    </source>
</evidence>
<evidence type="ECO:0008006" key="4">
    <source>
        <dbReference type="Google" id="ProtNLM"/>
    </source>
</evidence>
<comment type="caution">
    <text evidence="2">The sequence shown here is derived from an EMBL/GenBank/DDBJ whole genome shotgun (WGS) entry which is preliminary data.</text>
</comment>
<gene>
    <name evidence="2" type="ORF">UT30_C0001G0061</name>
</gene>
<feature type="transmembrane region" description="Helical" evidence="1">
    <location>
        <begin position="68"/>
        <end position="86"/>
    </location>
</feature>
<accession>A0A0G0QU24</accession>